<feature type="transmembrane region" description="Helical" evidence="4">
    <location>
        <begin position="317"/>
        <end position="335"/>
    </location>
</feature>
<dbReference type="PANTHER" id="PTHR43630">
    <property type="entry name" value="POLY-BETA-1,6-N-ACETYL-D-GLUCOSAMINE SYNTHASE"/>
    <property type="match status" value="1"/>
</dbReference>
<accession>A0ABZ0GLB8</accession>
<dbReference type="GO" id="GO:0016757">
    <property type="term" value="F:glycosyltransferase activity"/>
    <property type="evidence" value="ECO:0007669"/>
    <property type="project" value="UniProtKB-KW"/>
</dbReference>
<evidence type="ECO:0000256" key="4">
    <source>
        <dbReference type="SAM" id="Phobius"/>
    </source>
</evidence>
<dbReference type="Proteomes" id="UP001301442">
    <property type="component" value="Chromosome"/>
</dbReference>
<name>A0ABZ0GLB8_9GAMM</name>
<dbReference type="PANTHER" id="PTHR43630:SF1">
    <property type="entry name" value="POLY-BETA-1,6-N-ACETYL-D-GLUCOSAMINE SYNTHASE"/>
    <property type="match status" value="1"/>
</dbReference>
<feature type="domain" description="Glycosyltransferase 2-like" evidence="5">
    <location>
        <begin position="46"/>
        <end position="207"/>
    </location>
</feature>
<gene>
    <name evidence="6" type="ORF">RI844_14810</name>
</gene>
<dbReference type="SUPFAM" id="SSF53448">
    <property type="entry name" value="Nucleotide-diphospho-sugar transferases"/>
    <property type="match status" value="1"/>
</dbReference>
<evidence type="ECO:0000256" key="2">
    <source>
        <dbReference type="ARBA" id="ARBA00022676"/>
    </source>
</evidence>
<keyword evidence="4" id="KW-0472">Membrane</keyword>
<feature type="transmembrane region" description="Helical" evidence="4">
    <location>
        <begin position="6"/>
        <end position="26"/>
    </location>
</feature>
<dbReference type="EC" id="2.4.-.-" evidence="6"/>
<dbReference type="InterPro" id="IPR001173">
    <property type="entry name" value="Glyco_trans_2-like"/>
</dbReference>
<dbReference type="Pfam" id="PF00535">
    <property type="entry name" value="Glycos_transf_2"/>
    <property type="match status" value="1"/>
</dbReference>
<evidence type="ECO:0000256" key="1">
    <source>
        <dbReference type="ARBA" id="ARBA00006739"/>
    </source>
</evidence>
<dbReference type="EMBL" id="CP136600">
    <property type="protein sequence ID" value="WOH36631.1"/>
    <property type="molecule type" value="Genomic_DNA"/>
</dbReference>
<proteinExistence type="inferred from homology"/>
<evidence type="ECO:0000256" key="3">
    <source>
        <dbReference type="ARBA" id="ARBA00022679"/>
    </source>
</evidence>
<protein>
    <submittedName>
        <fullName evidence="6">Glycosyltransferase</fullName>
        <ecNumber evidence="6">2.4.-.-</ecNumber>
    </submittedName>
</protein>
<keyword evidence="4" id="KW-1133">Transmembrane helix</keyword>
<feature type="transmembrane region" description="Helical" evidence="4">
    <location>
        <begin position="291"/>
        <end position="311"/>
    </location>
</feature>
<dbReference type="InterPro" id="IPR029044">
    <property type="entry name" value="Nucleotide-diphossugar_trans"/>
</dbReference>
<keyword evidence="4" id="KW-0812">Transmembrane</keyword>
<evidence type="ECO:0000313" key="6">
    <source>
        <dbReference type="EMBL" id="WOH36631.1"/>
    </source>
</evidence>
<keyword evidence="7" id="KW-1185">Reference proteome</keyword>
<organism evidence="6 7">
    <name type="scientific">Thalassotalea fonticola</name>
    <dbReference type="NCBI Taxonomy" id="3065649"/>
    <lineage>
        <taxon>Bacteria</taxon>
        <taxon>Pseudomonadati</taxon>
        <taxon>Pseudomonadota</taxon>
        <taxon>Gammaproteobacteria</taxon>
        <taxon>Alteromonadales</taxon>
        <taxon>Colwelliaceae</taxon>
        <taxon>Thalassotalea</taxon>
    </lineage>
</organism>
<feature type="transmembrane region" description="Helical" evidence="4">
    <location>
        <begin position="347"/>
        <end position="367"/>
    </location>
</feature>
<dbReference type="Gene3D" id="3.90.550.10">
    <property type="entry name" value="Spore Coat Polysaccharide Biosynthesis Protein SpsA, Chain A"/>
    <property type="match status" value="1"/>
</dbReference>
<evidence type="ECO:0000259" key="5">
    <source>
        <dbReference type="Pfam" id="PF00535"/>
    </source>
</evidence>
<reference evidence="6 7" key="1">
    <citation type="submission" date="2023-09" db="EMBL/GenBank/DDBJ databases">
        <authorList>
            <person name="Qi X."/>
        </authorList>
    </citation>
    <scope>NUCLEOTIDE SEQUENCE [LARGE SCALE GENOMIC DNA]</scope>
    <source>
        <strain evidence="6 7">S1-1</strain>
    </source>
</reference>
<sequence length="377" mass="43057">MESIFYLSIVIILYTFIAYPLLIALIGKIRAVQFIDNSDDDLPEISIVLCIYNSRNLLLKRLENILDTDYPLDKLRLIIVSDGSTDQPEEVIKSYHHLLNIKFIEYAQNRGKSYALNIAFKNVHTDLVAFADVRQSFNSQALTALQAQFANENIGAVSGNLHITGDDENIQSEPGLYWLYEKWIRRSESDADSLIGVTGAIYMARKSLIPKIPDNCLLDDMYIPLTIIKNGYKIKFIDDAIAYDKSSSSITEEFTRKVRTLAGNFQLIHQLPWLLNPFKNPVFFQFISHKILRLVIPYALISLLLTSMLSQHIGGKIILFIQLIFYSYSLLALVLTKKNINLPLGSICVSFCSLNYAAFLAGWKYYFTSTQNLWRKH</sequence>
<dbReference type="RefSeq" id="WP_348395443.1">
    <property type="nucleotide sequence ID" value="NZ_CP136600.1"/>
</dbReference>
<keyword evidence="3 6" id="KW-0808">Transferase</keyword>
<keyword evidence="2 6" id="KW-0328">Glycosyltransferase</keyword>
<comment type="similarity">
    <text evidence="1">Belongs to the glycosyltransferase 2 family.</text>
</comment>
<evidence type="ECO:0000313" key="7">
    <source>
        <dbReference type="Proteomes" id="UP001301442"/>
    </source>
</evidence>